<feature type="domain" description="Dynein heavy chain region D6 P-loop" evidence="15">
    <location>
        <begin position="1252"/>
        <end position="1360"/>
    </location>
</feature>
<feature type="domain" description="Dynein heavy chain AAA lid" evidence="20">
    <location>
        <begin position="1391"/>
        <end position="1529"/>
    </location>
</feature>
<dbReference type="Pfam" id="PF03028">
    <property type="entry name" value="Dynein_heavy"/>
    <property type="match status" value="1"/>
</dbReference>
<keyword evidence="10" id="KW-0969">Cilium</keyword>
<evidence type="ECO:0000313" key="23">
    <source>
        <dbReference type="Proteomes" id="UP000007151"/>
    </source>
</evidence>
<keyword evidence="13" id="KW-0966">Cell projection</keyword>
<evidence type="ECO:0000256" key="5">
    <source>
        <dbReference type="ARBA" id="ARBA00022737"/>
    </source>
</evidence>
<dbReference type="InterPro" id="IPR026983">
    <property type="entry name" value="DHC"/>
</dbReference>
<evidence type="ECO:0000259" key="15">
    <source>
        <dbReference type="Pfam" id="PF03028"/>
    </source>
</evidence>
<evidence type="ECO:0000256" key="7">
    <source>
        <dbReference type="ARBA" id="ARBA00022840"/>
    </source>
</evidence>
<dbReference type="GO" id="GO:0005524">
    <property type="term" value="F:ATP binding"/>
    <property type="evidence" value="ECO:0007669"/>
    <property type="project" value="UniProtKB-KW"/>
</dbReference>
<feature type="domain" description="Dynein heavy chain coiled coil stalk" evidence="16">
    <location>
        <begin position="426"/>
        <end position="756"/>
    </location>
</feature>
<evidence type="ECO:0000256" key="6">
    <source>
        <dbReference type="ARBA" id="ARBA00022741"/>
    </source>
</evidence>
<comment type="similarity">
    <text evidence="2">Belongs to the dynein heavy chain family.</text>
</comment>
<proteinExistence type="inferred from homology"/>
<dbReference type="Gene3D" id="1.20.920.30">
    <property type="match status" value="1"/>
</dbReference>
<evidence type="ECO:0000256" key="1">
    <source>
        <dbReference type="ARBA" id="ARBA00004430"/>
    </source>
</evidence>
<dbReference type="SUPFAM" id="SSF52540">
    <property type="entry name" value="P-loop containing nucleoside triphosphate hydrolases"/>
    <property type="match status" value="1"/>
</dbReference>
<dbReference type="InterPro" id="IPR027417">
    <property type="entry name" value="P-loop_NTPase"/>
</dbReference>
<evidence type="ECO:0000256" key="8">
    <source>
        <dbReference type="ARBA" id="ARBA00023017"/>
    </source>
</evidence>
<evidence type="ECO:0000256" key="14">
    <source>
        <dbReference type="SAM" id="Coils"/>
    </source>
</evidence>
<evidence type="ECO:0000259" key="20">
    <source>
        <dbReference type="Pfam" id="PF18198"/>
    </source>
</evidence>
<dbReference type="Pfam" id="PF17857">
    <property type="entry name" value="AAA_lid_1"/>
    <property type="match status" value="1"/>
</dbReference>
<dbReference type="InParanoid" id="A0A212EVE9"/>
<dbReference type="Gene3D" id="1.10.8.720">
    <property type="entry name" value="Region D6 of dynein motor"/>
    <property type="match status" value="2"/>
</dbReference>
<dbReference type="GO" id="GO:0005874">
    <property type="term" value="C:microtubule"/>
    <property type="evidence" value="ECO:0007669"/>
    <property type="project" value="UniProtKB-KW"/>
</dbReference>
<evidence type="ECO:0000256" key="12">
    <source>
        <dbReference type="ARBA" id="ARBA00023212"/>
    </source>
</evidence>
<reference evidence="22 23" key="1">
    <citation type="journal article" date="2011" name="Cell">
        <title>The monarch butterfly genome yields insights into long-distance migration.</title>
        <authorList>
            <person name="Zhan S."/>
            <person name="Merlin C."/>
            <person name="Boore J.L."/>
            <person name="Reppert S.M."/>
        </authorList>
    </citation>
    <scope>NUCLEOTIDE SEQUENCE [LARGE SCALE GENOMIC DNA]</scope>
    <source>
        <strain evidence="22">F-2</strain>
    </source>
</reference>
<dbReference type="GO" id="GO:0030286">
    <property type="term" value="C:dynein complex"/>
    <property type="evidence" value="ECO:0007669"/>
    <property type="project" value="UniProtKB-KW"/>
</dbReference>
<keyword evidence="9 14" id="KW-0175">Coiled coil</keyword>
<protein>
    <submittedName>
        <fullName evidence="22">Dynein axonemal heavy chain protein</fullName>
    </submittedName>
</protein>
<feature type="domain" description="Dynein heavy chain C-terminal" evidence="21">
    <location>
        <begin position="1707"/>
        <end position="2002"/>
    </location>
</feature>
<dbReference type="InterPro" id="IPR035706">
    <property type="entry name" value="AAA_9"/>
</dbReference>
<dbReference type="EMBL" id="AGBW02012214">
    <property type="protein sequence ID" value="OWR45437.1"/>
    <property type="molecule type" value="Genomic_DNA"/>
</dbReference>
<feature type="domain" description="Dynein heavy chain ATP-binding dynein motor region" evidence="18">
    <location>
        <begin position="784"/>
        <end position="1005"/>
    </location>
</feature>
<feature type="domain" description="Dynein heavy chain AAA lid" evidence="20">
    <location>
        <begin position="1562"/>
        <end position="1700"/>
    </location>
</feature>
<dbReference type="PANTHER" id="PTHR22878">
    <property type="entry name" value="DYNEIN HEAVY CHAIN 6, AXONEMAL-LIKE-RELATED"/>
    <property type="match status" value="1"/>
</dbReference>
<dbReference type="FunFam" id="1.10.8.1220:FF:000001">
    <property type="entry name" value="Dynein axonemal heavy chain 5"/>
    <property type="match status" value="1"/>
</dbReference>
<evidence type="ECO:0000256" key="4">
    <source>
        <dbReference type="ARBA" id="ARBA00022701"/>
    </source>
</evidence>
<dbReference type="InterPro" id="IPR042219">
    <property type="entry name" value="AAA_lid_11_sf"/>
</dbReference>
<dbReference type="Pfam" id="PF18199">
    <property type="entry name" value="Dynein_C"/>
    <property type="match status" value="1"/>
</dbReference>
<dbReference type="InterPro" id="IPR024743">
    <property type="entry name" value="Dynein_HC_stalk"/>
</dbReference>
<dbReference type="Pfam" id="PF18198">
    <property type="entry name" value="AAA_lid_11"/>
    <property type="match status" value="2"/>
</dbReference>
<dbReference type="InterPro" id="IPR041658">
    <property type="entry name" value="AAA_lid_11"/>
</dbReference>
<keyword evidence="7" id="KW-0067">ATP-binding</keyword>
<evidence type="ECO:0000259" key="17">
    <source>
        <dbReference type="Pfam" id="PF12780"/>
    </source>
</evidence>
<feature type="domain" description="Dynein heavy chain 3 AAA+ lid" evidence="19">
    <location>
        <begin position="3"/>
        <end position="83"/>
    </location>
</feature>
<dbReference type="Gene3D" id="3.10.490.20">
    <property type="match status" value="1"/>
</dbReference>
<keyword evidence="6" id="KW-0547">Nucleotide-binding</keyword>
<dbReference type="InterPro" id="IPR041228">
    <property type="entry name" value="Dynein_C"/>
</dbReference>
<keyword evidence="4" id="KW-0493">Microtubule</keyword>
<keyword evidence="11" id="KW-0505">Motor protein</keyword>
<keyword evidence="5" id="KW-0677">Repeat</keyword>
<evidence type="ECO:0000256" key="9">
    <source>
        <dbReference type="ARBA" id="ARBA00023054"/>
    </source>
</evidence>
<dbReference type="Gene3D" id="1.20.1270.280">
    <property type="match status" value="1"/>
</dbReference>
<dbReference type="InterPro" id="IPR024317">
    <property type="entry name" value="Dynein_heavy_chain_D4_dom"/>
</dbReference>
<dbReference type="GO" id="GO:0051959">
    <property type="term" value="F:dynein light intermediate chain binding"/>
    <property type="evidence" value="ECO:0007669"/>
    <property type="project" value="InterPro"/>
</dbReference>
<evidence type="ECO:0000259" key="16">
    <source>
        <dbReference type="Pfam" id="PF12777"/>
    </source>
</evidence>
<dbReference type="Gene3D" id="3.40.50.300">
    <property type="entry name" value="P-loop containing nucleotide triphosphate hydrolases"/>
    <property type="match status" value="3"/>
</dbReference>
<keyword evidence="3" id="KW-0963">Cytoplasm</keyword>
<keyword evidence="8" id="KW-0243">Dynein</keyword>
<dbReference type="eggNOG" id="KOG3595">
    <property type="taxonomic scope" value="Eukaryota"/>
</dbReference>
<organism evidence="22 23">
    <name type="scientific">Danaus plexippus plexippus</name>
    <dbReference type="NCBI Taxonomy" id="278856"/>
    <lineage>
        <taxon>Eukaryota</taxon>
        <taxon>Metazoa</taxon>
        <taxon>Ecdysozoa</taxon>
        <taxon>Arthropoda</taxon>
        <taxon>Hexapoda</taxon>
        <taxon>Insecta</taxon>
        <taxon>Pterygota</taxon>
        <taxon>Neoptera</taxon>
        <taxon>Endopterygota</taxon>
        <taxon>Lepidoptera</taxon>
        <taxon>Glossata</taxon>
        <taxon>Ditrysia</taxon>
        <taxon>Papilionoidea</taxon>
        <taxon>Nymphalidae</taxon>
        <taxon>Danainae</taxon>
        <taxon>Danaini</taxon>
        <taxon>Danaina</taxon>
        <taxon>Danaus</taxon>
        <taxon>Danaus</taxon>
    </lineage>
</organism>
<dbReference type="FunFam" id="3.40.50.300:FF:000153">
    <property type="entry name" value="Dynein axonemal heavy chain 1"/>
    <property type="match status" value="1"/>
</dbReference>
<evidence type="ECO:0000259" key="19">
    <source>
        <dbReference type="Pfam" id="PF17857"/>
    </source>
</evidence>
<dbReference type="FunFam" id="3.40.50.300:FF:002141">
    <property type="entry name" value="Dynein heavy chain"/>
    <property type="match status" value="1"/>
</dbReference>
<gene>
    <name evidence="22" type="ORF">KGM_202795</name>
</gene>
<comment type="caution">
    <text evidence="22">The sequence shown here is derived from an EMBL/GenBank/DDBJ whole genome shotgun (WGS) entry which is preliminary data.</text>
</comment>
<dbReference type="GO" id="GO:0045505">
    <property type="term" value="F:dynein intermediate chain binding"/>
    <property type="evidence" value="ECO:0007669"/>
    <property type="project" value="InterPro"/>
</dbReference>
<dbReference type="GO" id="GO:0007018">
    <property type="term" value="P:microtubule-based movement"/>
    <property type="evidence" value="ECO:0007669"/>
    <property type="project" value="InterPro"/>
</dbReference>
<feature type="domain" description="Dynein heavy chain AAA module D4" evidence="17">
    <location>
        <begin position="166"/>
        <end position="412"/>
    </location>
</feature>
<evidence type="ECO:0000256" key="10">
    <source>
        <dbReference type="ARBA" id="ARBA00023069"/>
    </source>
</evidence>
<comment type="subcellular location">
    <subcellularLocation>
        <location evidence="1">Cytoplasm</location>
        <location evidence="1">Cytoskeleton</location>
        <location evidence="1">Cilium axoneme</location>
    </subcellularLocation>
</comment>
<dbReference type="PANTHER" id="PTHR22878:SF68">
    <property type="entry name" value="DYNEIN HEAVY CHAIN 6, AXONEMAL-LIKE"/>
    <property type="match status" value="1"/>
</dbReference>
<evidence type="ECO:0000256" key="11">
    <source>
        <dbReference type="ARBA" id="ARBA00023175"/>
    </source>
</evidence>
<dbReference type="InterPro" id="IPR041589">
    <property type="entry name" value="DNAH3_AAA_lid_1"/>
</dbReference>
<dbReference type="GO" id="GO:0031514">
    <property type="term" value="C:motile cilium"/>
    <property type="evidence" value="ECO:0007669"/>
    <property type="project" value="UniProtKB-ARBA"/>
</dbReference>
<feature type="coiled-coil region" evidence="14">
    <location>
        <begin position="637"/>
        <end position="723"/>
    </location>
</feature>
<dbReference type="STRING" id="278856.A0A212EVE9"/>
<keyword evidence="12" id="KW-0206">Cytoskeleton</keyword>
<keyword evidence="23" id="KW-1185">Reference proteome</keyword>
<dbReference type="KEGG" id="dpl:KGM_202795"/>
<dbReference type="Proteomes" id="UP000007151">
    <property type="component" value="Unassembled WGS sequence"/>
</dbReference>
<dbReference type="FunFam" id="3.40.50.300:FF:000049">
    <property type="entry name" value="Dynein, axonemal, heavy chain 5"/>
    <property type="match status" value="1"/>
</dbReference>
<dbReference type="Pfam" id="PF12780">
    <property type="entry name" value="AAA_8"/>
    <property type="match status" value="1"/>
</dbReference>
<dbReference type="Gene3D" id="1.10.8.1220">
    <property type="match status" value="1"/>
</dbReference>
<dbReference type="Pfam" id="PF12777">
    <property type="entry name" value="MT"/>
    <property type="match status" value="1"/>
</dbReference>
<evidence type="ECO:0000256" key="13">
    <source>
        <dbReference type="ARBA" id="ARBA00023273"/>
    </source>
</evidence>
<dbReference type="Gene3D" id="1.20.920.20">
    <property type="match status" value="1"/>
</dbReference>
<accession>A0A212EVE9</accession>
<dbReference type="InterPro" id="IPR043160">
    <property type="entry name" value="Dynein_C_barrel"/>
</dbReference>
<dbReference type="FunFam" id="1.20.920.20:FF:000001">
    <property type="entry name" value="dynein heavy chain 2, axonemal"/>
    <property type="match status" value="1"/>
</dbReference>
<dbReference type="GO" id="GO:0005930">
    <property type="term" value="C:axoneme"/>
    <property type="evidence" value="ECO:0007669"/>
    <property type="project" value="UniProtKB-SubCell"/>
</dbReference>
<dbReference type="GO" id="GO:0008569">
    <property type="term" value="F:minus-end-directed microtubule motor activity"/>
    <property type="evidence" value="ECO:0007669"/>
    <property type="project" value="InterPro"/>
</dbReference>
<dbReference type="InterPro" id="IPR004273">
    <property type="entry name" value="Dynein_heavy_D6_P-loop"/>
</dbReference>
<evidence type="ECO:0000259" key="18">
    <source>
        <dbReference type="Pfam" id="PF12781"/>
    </source>
</evidence>
<evidence type="ECO:0000256" key="3">
    <source>
        <dbReference type="ARBA" id="ARBA00022490"/>
    </source>
</evidence>
<evidence type="ECO:0000256" key="2">
    <source>
        <dbReference type="ARBA" id="ARBA00008887"/>
    </source>
</evidence>
<name>A0A212EVE9_DANPL</name>
<evidence type="ECO:0000313" key="22">
    <source>
        <dbReference type="EMBL" id="OWR45437.1"/>
    </source>
</evidence>
<evidence type="ECO:0000259" key="21">
    <source>
        <dbReference type="Pfam" id="PF18199"/>
    </source>
</evidence>
<sequence>MFNNIAAKLLPTPSKMHYLFNLRDISKIFQGLLRSNKDYQNTKPRFLRLWVHECFRVFGDRLTEEKDRDWFMNHMGDMLGKHFELTFHALCPSKSPPIFGHFLNPFEVYDDLNDPNALRKYIAKPDGGVQQLPGRREDGPGAVQGRHRTHLPHRARHLAAAREHALRGSGRQSLTRVASYICECNSFQVVVTKTYGVKDFREDLKVLYTSCGVDTKKTTFIFCDTQIVEETFTEIVNNLLSSGEVTNLYKPDEFEDIKSALEKPMKNANILQTAESVYLFLVERVRANMRIVLCFSPIGDEFRNRIRQYPALINATTTNWFLEWPREALLEVAYKFLDGVELLASITGTRVRRKESLVESREDSMRAAVASTMSLIHSSVGRASVKMWQEMRRTNYVTPTNYLELVAGYKEMLKSKRIEIALQANKLRNGLGKVEETTNLVGQMSEELALAQVQVAEYTEQCIEYMGVINVQQRNADEQQRSVAARSKKTMEEEVQCKKLADAAMRDLASAMPALEEAVKALDALNKKDITEVKSYAKPPQKVEMVLEAVLILLQKEPTWAEAKRQLGDQYFLDRLRDFDKDNISDKTLKKIGTYTAKPDFDPEIVGTVSLAAKSLCLWVRAIEKYGKVYKIVKPKKERLEEALESLREKQRILAEARARLRELSEMIARLQKEYDEKLAQKEELERKSRLLQLKLERAEALITGLSGERERWEQTVERLDKEFENLPGDCLIATGFVAYLGPFISEYREDLMGDWFREVFDQTLPVTMDLSMKTFLLDDATLRDWNYMGLPDDNFSAENGIIVVRATRWPLAVDPQGQALIWISRLEENNQIQIVDFGQPNYLKIMENCLSQGKPIIIQNVGEVLDPSIAPILDKAIVKIGSDMVIKFNEKMVPYNPEFKMYLTTKLGNPVYSPETLTKTTMVNFAVKEQGLTSQLLSIVVRKERPQLEQMKDTLVMTIANNKKVLMDLENDLLRIMYESQVPLLENEELFQTLQVSQRTSLEVKEALITSQDTEKEIDAARQGYVPVATRAAVLFFALNDLARIDPMYQFSLDAYNDLFTYSIDRSPKGGDLEDRITNLNEFHTFAVYKNTCRAVFERHKLLLSFHMVSRILFQAGKMSNHEYLFLLKGGVVLDRSEQPDNPTNWLPEDCWDNITELDKLPGFHGICDTFETFSKEWKEWYLHPEPESQPLIGEWNEICNEFQRILLVRSLRVDRVSSCVAAYVVNTLGPRYVEPPVLDIRAAWEESTWKTSLLFVLSPGVDPTSALIQLATDTKMFDKFQSLSLGQGQAPTAARMLSQGMKEGGWVFLANCHLACVWLGALRGLDNPKIHPRFRLWLSSMPDDKFPLNILQRSIKMTTEPPQGLKGNLVRIFANLNEEKFDQATPKYRRLLFCVSFFHCSLIARKRFRQLGYNAVYSFNDSDFEVSDNLLANYLEEYEEVPWDALRYLFSIINYGGHITDDWDKRVLIAYINQFFCEEALDTPFYRLSSIPAYHLPRDGSLESYRDFLDLLPASERAESVGQHASADVATLAQGLKGNLVRIFANLNEEKFDQATPKYRRLLFCVSFFHCSLIARKRFRQLGYNAVYSFNDSDFEVSDNLLANYLEEYEEVPWDALRYLFSIINYGGHITDDWDKRVLIAYINQFFCEEALDTPFYRLSSIPAYHLPRDGSLESYRDFLDLLPASERAESVGQHASADVATLAQDARIMCSTLFALASTGGGGAGGGEDQKVDELAAEMLSKLPSRIDVETTERMMGPEIVMPMCVSLLQEIGYYNVLISTIIAGLKELRRAIEGLVVMSEMLEIMYTCIFEGRVPSFWQKGRPSIKPLGAWCRELFLRGSHLTSWSNAPRSPPTLCWLPSLVAPTGFLTAVMQTTARGESWPIDTLCWEFTVMPLEETAFVRPPRDGGVYIRGLFLEGASWFRKDGHLQEPLPMQLVFPMTPIHFKPIRATGRRLRNRYVCPCYYYPLRMGAFVVAVDLHSGKESSDFWVKRGTALLCTLAT</sequence>
<dbReference type="FunFam" id="3.10.490.20:FF:000009">
    <property type="entry name" value="Dynein heavy chain 4"/>
    <property type="match status" value="1"/>
</dbReference>
<dbReference type="Gene3D" id="6.10.140.1060">
    <property type="match status" value="1"/>
</dbReference>
<dbReference type="Pfam" id="PF12781">
    <property type="entry name" value="AAA_9"/>
    <property type="match status" value="1"/>
</dbReference>